<dbReference type="PANTHER" id="PTHR43243">
    <property type="entry name" value="INNER MEMBRANE TRANSPORTER YGJI-RELATED"/>
    <property type="match status" value="1"/>
</dbReference>
<feature type="transmembrane region" description="Helical" evidence="6">
    <location>
        <begin position="352"/>
        <end position="370"/>
    </location>
</feature>
<dbReference type="Pfam" id="PF13520">
    <property type="entry name" value="AA_permease_2"/>
    <property type="match status" value="1"/>
</dbReference>
<dbReference type="PANTHER" id="PTHR43243:SF4">
    <property type="entry name" value="CATIONIC AMINO ACID TRANSPORTER 4"/>
    <property type="match status" value="1"/>
</dbReference>
<evidence type="ECO:0000256" key="2">
    <source>
        <dbReference type="ARBA" id="ARBA00022448"/>
    </source>
</evidence>
<comment type="subcellular location">
    <subcellularLocation>
        <location evidence="1">Membrane</location>
        <topology evidence="1">Multi-pass membrane protein</topology>
    </subcellularLocation>
</comment>
<feature type="transmembrane region" description="Helical" evidence="6">
    <location>
        <begin position="154"/>
        <end position="172"/>
    </location>
</feature>
<dbReference type="AlphaFoldDB" id="A0A0A1GZL4"/>
<sequence length="467" mass="50228">MSSKIFRKESLSRYLERDNRFVKTLSAFDLMALGIGAVIGTGIFILPGTVAATTSGPGIILSFLGSAVVCALAAMCYAEFASTLPVAGSAYSYGNVVMGEIIGWILGWALILEYMLAVAAVSTGWAAYFNSFIEGFGLHIPKALSGSFSPANGTYFNLVAVLIVLSIAFLLSRGMSTSMRVNNWAVIIKIAIILIFIVVGMFYVKPSNWHPFLPYKTAGVFQGAALVFFAYLGFDAVSSSAAEVKNVKKNMPIGIIGTLVVATLLYMAVAVVLTGMVKYTKLDVANPVAFALQTVNQNWTAGLISIGALIGMFTMMVTMIYSSSRLVYSIGRDGLLPSFLDKIDTTHKVPKNALVAVTIVIAVMGGLVPLDDLTSLVNIGTLIAFTFVSFGIIPLRHRKDIKNEGGFKVPWYPVLPIISGLACILMLTQLKLETWIASGIWFLIGLVIYFSYGFSHSKLNQSANKAD</sequence>
<feature type="transmembrane region" description="Helical" evidence="6">
    <location>
        <begin position="101"/>
        <end position="128"/>
    </location>
</feature>
<dbReference type="Gene3D" id="1.20.1740.10">
    <property type="entry name" value="Amino acid/polyamine transporter I"/>
    <property type="match status" value="1"/>
</dbReference>
<dbReference type="HOGENOM" id="CLU_007946_15_7_9"/>
<proteinExistence type="predicted"/>
<dbReference type="InterPro" id="IPR002293">
    <property type="entry name" value="AA/rel_permease1"/>
</dbReference>
<organism evidence="7 8">
    <name type="scientific">Paucilactobacillus hokkaidonensis JCM 18461</name>
    <dbReference type="NCBI Taxonomy" id="1291742"/>
    <lineage>
        <taxon>Bacteria</taxon>
        <taxon>Bacillati</taxon>
        <taxon>Bacillota</taxon>
        <taxon>Bacilli</taxon>
        <taxon>Lactobacillales</taxon>
        <taxon>Lactobacillaceae</taxon>
        <taxon>Paucilactobacillus</taxon>
    </lineage>
</organism>
<feature type="transmembrane region" description="Helical" evidence="6">
    <location>
        <begin position="184"/>
        <end position="203"/>
    </location>
</feature>
<accession>A0A0A1GZL4</accession>
<feature type="transmembrane region" description="Helical" evidence="6">
    <location>
        <begin position="409"/>
        <end position="428"/>
    </location>
</feature>
<feature type="transmembrane region" description="Helical" evidence="6">
    <location>
        <begin position="58"/>
        <end position="80"/>
    </location>
</feature>
<evidence type="ECO:0000256" key="4">
    <source>
        <dbReference type="ARBA" id="ARBA00022989"/>
    </source>
</evidence>
<dbReference type="Proteomes" id="UP000031620">
    <property type="component" value="Chromosome"/>
</dbReference>
<protein>
    <submittedName>
        <fullName evidence="7">Amino acid permease</fullName>
    </submittedName>
</protein>
<feature type="transmembrane region" description="Helical" evidence="6">
    <location>
        <begin position="434"/>
        <end position="452"/>
    </location>
</feature>
<keyword evidence="3 6" id="KW-0812">Transmembrane</keyword>
<evidence type="ECO:0000256" key="6">
    <source>
        <dbReference type="SAM" id="Phobius"/>
    </source>
</evidence>
<dbReference type="PIRSF" id="PIRSF006060">
    <property type="entry name" value="AA_transporter"/>
    <property type="match status" value="1"/>
</dbReference>
<dbReference type="EMBL" id="AP014680">
    <property type="protein sequence ID" value="BAP86443.1"/>
    <property type="molecule type" value="Genomic_DNA"/>
</dbReference>
<feature type="transmembrane region" description="Helical" evidence="6">
    <location>
        <begin position="299"/>
        <end position="322"/>
    </location>
</feature>
<evidence type="ECO:0000256" key="5">
    <source>
        <dbReference type="ARBA" id="ARBA00023136"/>
    </source>
</evidence>
<dbReference type="GO" id="GO:0016020">
    <property type="term" value="C:membrane"/>
    <property type="evidence" value="ECO:0007669"/>
    <property type="project" value="UniProtKB-SubCell"/>
</dbReference>
<dbReference type="RefSeq" id="WP_041094511.1">
    <property type="nucleotide sequence ID" value="NZ_AP014680.1"/>
</dbReference>
<evidence type="ECO:0000256" key="1">
    <source>
        <dbReference type="ARBA" id="ARBA00004141"/>
    </source>
</evidence>
<keyword evidence="5 6" id="KW-0472">Membrane</keyword>
<name>A0A0A1GZL4_9LACO</name>
<evidence type="ECO:0000313" key="8">
    <source>
        <dbReference type="Proteomes" id="UP000031620"/>
    </source>
</evidence>
<dbReference type="STRING" id="1291742.LOOC260_119370"/>
<evidence type="ECO:0000256" key="3">
    <source>
        <dbReference type="ARBA" id="ARBA00022692"/>
    </source>
</evidence>
<feature type="transmembrane region" description="Helical" evidence="6">
    <location>
        <begin position="255"/>
        <end position="279"/>
    </location>
</feature>
<dbReference type="KEGG" id="lho:LOOC260_119370"/>
<gene>
    <name evidence="7" type="ORF">LOOC260_119370</name>
</gene>
<evidence type="ECO:0000313" key="7">
    <source>
        <dbReference type="EMBL" id="BAP86443.1"/>
    </source>
</evidence>
<feature type="transmembrane region" description="Helical" evidence="6">
    <location>
        <begin position="376"/>
        <end position="397"/>
    </location>
</feature>
<keyword evidence="4 6" id="KW-1133">Transmembrane helix</keyword>
<dbReference type="GO" id="GO:0015171">
    <property type="term" value="F:amino acid transmembrane transporter activity"/>
    <property type="evidence" value="ECO:0007669"/>
    <property type="project" value="TreeGrafter"/>
</dbReference>
<feature type="transmembrane region" description="Helical" evidence="6">
    <location>
        <begin position="215"/>
        <end position="234"/>
    </location>
</feature>
<reference evidence="7 8" key="1">
    <citation type="submission" date="2014-11" db="EMBL/GenBank/DDBJ databases">
        <title>Complete genome sequence and analysis of Lactobacillus hokkaidonensis LOOC260T.</title>
        <authorList>
            <person name="Tanizawa Y."/>
            <person name="Tohno M."/>
            <person name="Kaminuma E."/>
            <person name="Nakamura Y."/>
            <person name="Arita M."/>
        </authorList>
    </citation>
    <scope>NUCLEOTIDE SEQUENCE [LARGE SCALE GENOMIC DNA]</scope>
    <source>
        <strain evidence="7 8">LOOC260</strain>
    </source>
</reference>
<keyword evidence="2" id="KW-0813">Transport</keyword>
<feature type="transmembrane region" description="Helical" evidence="6">
    <location>
        <begin position="21"/>
        <end position="46"/>
    </location>
</feature>